<dbReference type="KEGG" id="cai:Caci_6956"/>
<dbReference type="eggNOG" id="ENOG50347CW">
    <property type="taxonomic scope" value="Bacteria"/>
</dbReference>
<dbReference type="Proteomes" id="UP000000851">
    <property type="component" value="Chromosome"/>
</dbReference>
<accession>C7Q3M2</accession>
<organism evidence="1 2">
    <name type="scientific">Catenulispora acidiphila (strain DSM 44928 / JCM 14897 / NBRC 102108 / NRRL B-24433 / ID139908)</name>
    <dbReference type="NCBI Taxonomy" id="479433"/>
    <lineage>
        <taxon>Bacteria</taxon>
        <taxon>Bacillati</taxon>
        <taxon>Actinomycetota</taxon>
        <taxon>Actinomycetes</taxon>
        <taxon>Catenulisporales</taxon>
        <taxon>Catenulisporaceae</taxon>
        <taxon>Catenulispora</taxon>
    </lineage>
</organism>
<sequence precursor="true">MSSAGIVIPPGATVAASAAIAELTAAAAGVLTVWAADVLAVRAVEGSGGGGEEEVAGRSAVHNSEVIWEDVAVDVVGLNARIMMVADRTSGASTAAVLPKPLSLTGRTAAEAARWCRESERLLDAEVRIARAWFRAEDASPEAVAAVQGLNPDADEQALLSVLEAARTVTARETQEADVQLRALRRLAATVNVAVADHRLAAQRWPVLGDSAVAGGRSPSLFTDVVVALRDIAAGRARLKPALRSLSSEAVAWAGDKIHQCFIAETMRACMAELGYHPDGDFHVEVSADVGLSRPEWNGEHSAEIWMDRRGMLYGRLAHETAVHGEAALRERAVA</sequence>
<dbReference type="EMBL" id="CP001700">
    <property type="protein sequence ID" value="ACU75787.1"/>
    <property type="molecule type" value="Genomic_DNA"/>
</dbReference>
<keyword evidence="2" id="KW-1185">Reference proteome</keyword>
<reference evidence="1 2" key="1">
    <citation type="journal article" date="2009" name="Stand. Genomic Sci.">
        <title>Complete genome sequence of Catenulispora acidiphila type strain (ID 139908).</title>
        <authorList>
            <person name="Copeland A."/>
            <person name="Lapidus A."/>
            <person name="Glavina Del Rio T."/>
            <person name="Nolan M."/>
            <person name="Lucas S."/>
            <person name="Chen F."/>
            <person name="Tice H."/>
            <person name="Cheng J.F."/>
            <person name="Bruce D."/>
            <person name="Goodwin L."/>
            <person name="Pitluck S."/>
            <person name="Mikhailova N."/>
            <person name="Pati A."/>
            <person name="Ivanova N."/>
            <person name="Mavromatis K."/>
            <person name="Chen A."/>
            <person name="Palaniappan K."/>
            <person name="Chain P."/>
            <person name="Land M."/>
            <person name="Hauser L."/>
            <person name="Chang Y.J."/>
            <person name="Jeffries C.D."/>
            <person name="Chertkov O."/>
            <person name="Brettin T."/>
            <person name="Detter J.C."/>
            <person name="Han C."/>
            <person name="Ali Z."/>
            <person name="Tindall B.J."/>
            <person name="Goker M."/>
            <person name="Bristow J."/>
            <person name="Eisen J.A."/>
            <person name="Markowitz V."/>
            <person name="Hugenholtz P."/>
            <person name="Kyrpides N.C."/>
            <person name="Klenk H.P."/>
        </authorList>
    </citation>
    <scope>NUCLEOTIDE SEQUENCE [LARGE SCALE GENOMIC DNA]</scope>
    <source>
        <strain evidence="2">DSM 44928 / JCM 14897 / NBRC 102108 / NRRL B-24433 / ID139908</strain>
    </source>
</reference>
<dbReference type="OrthoDB" id="3684982at2"/>
<evidence type="ECO:0000313" key="1">
    <source>
        <dbReference type="EMBL" id="ACU75787.1"/>
    </source>
</evidence>
<dbReference type="HOGENOM" id="CLU_828175_0_0_11"/>
<gene>
    <name evidence="1" type="ordered locus">Caci_6956</name>
</gene>
<dbReference type="AlphaFoldDB" id="C7Q3M2"/>
<dbReference type="RefSeq" id="WP_015795515.1">
    <property type="nucleotide sequence ID" value="NC_013131.1"/>
</dbReference>
<proteinExistence type="predicted"/>
<name>C7Q3M2_CATAD</name>
<evidence type="ECO:0000313" key="2">
    <source>
        <dbReference type="Proteomes" id="UP000000851"/>
    </source>
</evidence>
<protein>
    <submittedName>
        <fullName evidence="1">Uncharacterized protein</fullName>
    </submittedName>
</protein>
<dbReference type="InParanoid" id="C7Q3M2"/>